<dbReference type="Proteomes" id="UP001597542">
    <property type="component" value="Unassembled WGS sequence"/>
</dbReference>
<sequence length="781" mass="81432">MRDGSARSHESAARLLDRLGIRTVQARVTVVVVAPLVLVLAAAVPLVFAQVTAASTAATTSDAAARAQRAGGLVGQLQRESLLTAAFVADPSATNTELVRQRQAVDSAAHGVADSLVSSGGALSKLRQNSLKRQISVADVASGYDSLSTGVIDALGLATSDGTGARQLNALDALLRADEQRAARATALIASTGADRAGQRAAVYGEQFVRLAGNQDAAQFAAVETGATAQQLDRLAAAPRQDRQFVSDVVTAGTQLADQRGAVEARLSGAIADAAAAKASSATRTAFIIGGAAIVLFGLVAALSVLAARSVVRPLRRLSTQARSTADLAAAELVQVAEPESGPPQPLLPALDAGTGGELAELAAAFNRLRGSAAEAVTEQANARRAGVQLLVGAAKRTQNLVAGQRTVVEELTRGADDPVLLAGLHRVEHAALRLRRTADDLLVVTGNRDETRVGGPIELATALRSAAAEIDDESRIRLDDPAEALLAPSLGIDLVLLFAELLENAAAFSPPESAVEISTEFQPSGDLLVRIADHGVGLSAERLAQENRRLAEPVDAASGQQLGLAVVGRLAQRHSLRVELESTPDGGVTAKVSVPQALFTRDVDFRRGPGLFEPGQVPDPRPVLLPAPAIAALSAPTPAGFRWFIDPPEPETEEPEQAETPEWPDAEPEFASRAGTLELPDEPGETEESEKDTSEAQDVTDPSPTHQFTVVQPESRDGVYRRVPGAQLAPGLKLPQIVRTPLPRRELRDPAAERATFDSFSDGVAKAQQVTAQQADQGGS</sequence>
<keyword evidence="4" id="KW-0597">Phosphoprotein</keyword>
<dbReference type="PROSITE" id="PS50885">
    <property type="entry name" value="HAMP"/>
    <property type="match status" value="1"/>
</dbReference>
<dbReference type="PROSITE" id="PS50109">
    <property type="entry name" value="HIS_KIN"/>
    <property type="match status" value="1"/>
</dbReference>
<evidence type="ECO:0000256" key="7">
    <source>
        <dbReference type="ARBA" id="ARBA00022777"/>
    </source>
</evidence>
<dbReference type="RefSeq" id="WP_344265983.1">
    <property type="nucleotide sequence ID" value="NZ_BAAAHV010000003.1"/>
</dbReference>
<dbReference type="EC" id="2.7.13.3" evidence="3"/>
<keyword evidence="11" id="KW-0472">Membrane</keyword>
<evidence type="ECO:0000256" key="5">
    <source>
        <dbReference type="ARBA" id="ARBA00022679"/>
    </source>
</evidence>
<evidence type="ECO:0000259" key="12">
    <source>
        <dbReference type="PROSITE" id="PS50109"/>
    </source>
</evidence>
<keyword evidence="8 11" id="KW-1133">Transmembrane helix</keyword>
<evidence type="ECO:0000259" key="13">
    <source>
        <dbReference type="PROSITE" id="PS50885"/>
    </source>
</evidence>
<feature type="domain" description="Histidine kinase" evidence="12">
    <location>
        <begin position="495"/>
        <end position="599"/>
    </location>
</feature>
<evidence type="ECO:0000313" key="14">
    <source>
        <dbReference type="EMBL" id="MFD2482795.1"/>
    </source>
</evidence>
<evidence type="ECO:0000256" key="3">
    <source>
        <dbReference type="ARBA" id="ARBA00012438"/>
    </source>
</evidence>
<dbReference type="SMART" id="SM00304">
    <property type="entry name" value="HAMP"/>
    <property type="match status" value="1"/>
</dbReference>
<dbReference type="InterPro" id="IPR005467">
    <property type="entry name" value="His_kinase_dom"/>
</dbReference>
<keyword evidence="5" id="KW-0808">Transferase</keyword>
<keyword evidence="6 11" id="KW-0812">Transmembrane</keyword>
<evidence type="ECO:0000256" key="8">
    <source>
        <dbReference type="ARBA" id="ARBA00022989"/>
    </source>
</evidence>
<reference evidence="15" key="1">
    <citation type="journal article" date="2019" name="Int. J. Syst. Evol. Microbiol.">
        <title>The Global Catalogue of Microorganisms (GCM) 10K type strain sequencing project: providing services to taxonomists for standard genome sequencing and annotation.</title>
        <authorList>
            <consortium name="The Broad Institute Genomics Platform"/>
            <consortium name="The Broad Institute Genome Sequencing Center for Infectious Disease"/>
            <person name="Wu L."/>
            <person name="Ma J."/>
        </authorList>
    </citation>
    <scope>NUCLEOTIDE SEQUENCE [LARGE SCALE GENOMIC DNA]</scope>
    <source>
        <strain evidence="15">CGMCC 4.7638</strain>
    </source>
</reference>
<feature type="compositionally biased region" description="Acidic residues" evidence="10">
    <location>
        <begin position="680"/>
        <end position="691"/>
    </location>
</feature>
<dbReference type="SUPFAM" id="SSF55874">
    <property type="entry name" value="ATPase domain of HSP90 chaperone/DNA topoisomerase II/histidine kinase"/>
    <property type="match status" value="1"/>
</dbReference>
<evidence type="ECO:0000256" key="10">
    <source>
        <dbReference type="SAM" id="MobiDB-lite"/>
    </source>
</evidence>
<comment type="catalytic activity">
    <reaction evidence="1">
        <text>ATP + protein L-histidine = ADP + protein N-phospho-L-histidine.</text>
        <dbReference type="EC" id="2.7.13.3"/>
    </reaction>
</comment>
<keyword evidence="7 14" id="KW-0418">Kinase</keyword>
<evidence type="ECO:0000256" key="1">
    <source>
        <dbReference type="ARBA" id="ARBA00000085"/>
    </source>
</evidence>
<dbReference type="EMBL" id="JBHUKQ010000012">
    <property type="protein sequence ID" value="MFD2482795.1"/>
    <property type="molecule type" value="Genomic_DNA"/>
</dbReference>
<evidence type="ECO:0000256" key="9">
    <source>
        <dbReference type="ARBA" id="ARBA00023012"/>
    </source>
</evidence>
<evidence type="ECO:0000256" key="4">
    <source>
        <dbReference type="ARBA" id="ARBA00022553"/>
    </source>
</evidence>
<dbReference type="PANTHER" id="PTHR45436">
    <property type="entry name" value="SENSOR HISTIDINE KINASE YKOH"/>
    <property type="match status" value="1"/>
</dbReference>
<accession>A0ABW5I129</accession>
<evidence type="ECO:0000256" key="11">
    <source>
        <dbReference type="SAM" id="Phobius"/>
    </source>
</evidence>
<feature type="transmembrane region" description="Helical" evidence="11">
    <location>
        <begin position="286"/>
        <end position="308"/>
    </location>
</feature>
<keyword evidence="9" id="KW-0902">Two-component regulatory system</keyword>
<dbReference type="PANTHER" id="PTHR45436:SF5">
    <property type="entry name" value="SENSOR HISTIDINE KINASE TRCS"/>
    <property type="match status" value="1"/>
</dbReference>
<dbReference type="Pfam" id="PF02518">
    <property type="entry name" value="HATPase_c"/>
    <property type="match status" value="1"/>
</dbReference>
<dbReference type="InterPro" id="IPR050428">
    <property type="entry name" value="TCS_sensor_his_kinase"/>
</dbReference>
<evidence type="ECO:0000313" key="15">
    <source>
        <dbReference type="Proteomes" id="UP001597542"/>
    </source>
</evidence>
<dbReference type="GO" id="GO:0016301">
    <property type="term" value="F:kinase activity"/>
    <property type="evidence" value="ECO:0007669"/>
    <property type="project" value="UniProtKB-KW"/>
</dbReference>
<feature type="compositionally biased region" description="Acidic residues" evidence="10">
    <location>
        <begin position="649"/>
        <end position="669"/>
    </location>
</feature>
<dbReference type="Gene3D" id="3.30.565.10">
    <property type="entry name" value="Histidine kinase-like ATPase, C-terminal domain"/>
    <property type="match status" value="1"/>
</dbReference>
<dbReference type="Gene3D" id="6.10.340.10">
    <property type="match status" value="1"/>
</dbReference>
<dbReference type="InterPro" id="IPR013587">
    <property type="entry name" value="Nitrate/nitrite_sensing"/>
</dbReference>
<dbReference type="InterPro" id="IPR003660">
    <property type="entry name" value="HAMP_dom"/>
</dbReference>
<proteinExistence type="predicted"/>
<feature type="region of interest" description="Disordered" evidence="10">
    <location>
        <begin position="641"/>
        <end position="725"/>
    </location>
</feature>
<dbReference type="Pfam" id="PF08376">
    <property type="entry name" value="NIT"/>
    <property type="match status" value="1"/>
</dbReference>
<dbReference type="InterPro" id="IPR003594">
    <property type="entry name" value="HATPase_dom"/>
</dbReference>
<protein>
    <recommendedName>
        <fullName evidence="3">histidine kinase</fullName>
        <ecNumber evidence="3">2.7.13.3</ecNumber>
    </recommendedName>
</protein>
<organism evidence="14 15">
    <name type="scientific">Amycolatopsis albidoflavus</name>
    <dbReference type="NCBI Taxonomy" id="102226"/>
    <lineage>
        <taxon>Bacteria</taxon>
        <taxon>Bacillati</taxon>
        <taxon>Actinomycetota</taxon>
        <taxon>Actinomycetes</taxon>
        <taxon>Pseudonocardiales</taxon>
        <taxon>Pseudonocardiaceae</taxon>
        <taxon>Amycolatopsis</taxon>
    </lineage>
</organism>
<feature type="domain" description="HAMP" evidence="13">
    <location>
        <begin position="309"/>
        <end position="378"/>
    </location>
</feature>
<feature type="compositionally biased region" description="Polar residues" evidence="10">
    <location>
        <begin position="697"/>
        <end position="713"/>
    </location>
</feature>
<dbReference type="SMART" id="SM00387">
    <property type="entry name" value="HATPase_c"/>
    <property type="match status" value="1"/>
</dbReference>
<comment type="caution">
    <text evidence="14">The sequence shown here is derived from an EMBL/GenBank/DDBJ whole genome shotgun (WGS) entry which is preliminary data.</text>
</comment>
<keyword evidence="15" id="KW-1185">Reference proteome</keyword>
<name>A0ABW5I129_9PSEU</name>
<gene>
    <name evidence="14" type="ORF">ACFSUT_21095</name>
</gene>
<feature type="transmembrane region" description="Helical" evidence="11">
    <location>
        <begin position="28"/>
        <end position="48"/>
    </location>
</feature>
<comment type="subcellular location">
    <subcellularLocation>
        <location evidence="2">Membrane</location>
    </subcellularLocation>
</comment>
<evidence type="ECO:0000256" key="2">
    <source>
        <dbReference type="ARBA" id="ARBA00004370"/>
    </source>
</evidence>
<dbReference type="InterPro" id="IPR036890">
    <property type="entry name" value="HATPase_C_sf"/>
</dbReference>
<evidence type="ECO:0000256" key="6">
    <source>
        <dbReference type="ARBA" id="ARBA00022692"/>
    </source>
</evidence>